<keyword evidence="2" id="KW-0067">ATP-binding</keyword>
<evidence type="ECO:0000259" key="1">
    <source>
        <dbReference type="Pfam" id="PF00005"/>
    </source>
</evidence>
<dbReference type="Gene3D" id="3.40.50.300">
    <property type="entry name" value="P-loop containing nucleotide triphosphate hydrolases"/>
    <property type="match status" value="1"/>
</dbReference>
<dbReference type="GO" id="GO:0005524">
    <property type="term" value="F:ATP binding"/>
    <property type="evidence" value="ECO:0007669"/>
    <property type="project" value="UniProtKB-KW"/>
</dbReference>
<sequence>MKSPAEIKISLKGIFKVFGDDPERAMQELRAGKSKTQIHSEFGATIGVDNATFDIYEGEVFVIMGLSGSGKSTLLRLLNRLIEPTAGSIEVDGRDVVKMTKRELIDLRRRD</sequence>
<protein>
    <submittedName>
        <fullName evidence="2">ATP-binding cassette domain-containing protein</fullName>
    </submittedName>
</protein>
<comment type="caution">
    <text evidence="2">The sequence shown here is derived from an EMBL/GenBank/DDBJ whole genome shotgun (WGS) entry which is preliminary data.</text>
</comment>
<evidence type="ECO:0000313" key="2">
    <source>
        <dbReference type="EMBL" id="HHV66377.1"/>
    </source>
</evidence>
<dbReference type="GO" id="GO:0016887">
    <property type="term" value="F:ATP hydrolysis activity"/>
    <property type="evidence" value="ECO:0007669"/>
    <property type="project" value="InterPro"/>
</dbReference>
<dbReference type="PANTHER" id="PTHR43869">
    <property type="entry name" value="GLYCINE BETAINE/PROLINE BETAINE TRANSPORT SYSTEM ATP-BINDING PROTEIN PROV"/>
    <property type="match status" value="1"/>
</dbReference>
<evidence type="ECO:0000313" key="3">
    <source>
        <dbReference type="Proteomes" id="UP000551563"/>
    </source>
</evidence>
<dbReference type="InterPro" id="IPR027417">
    <property type="entry name" value="P-loop_NTPase"/>
</dbReference>
<dbReference type="InterPro" id="IPR003439">
    <property type="entry name" value="ABC_transporter-like_ATP-bd"/>
</dbReference>
<keyword evidence="2" id="KW-0547">Nucleotide-binding</keyword>
<dbReference type="AlphaFoldDB" id="A0A7V6P8H8"/>
<organism evidence="2 3">
    <name type="scientific">Brucella intermedia</name>
    <dbReference type="NCBI Taxonomy" id="94625"/>
    <lineage>
        <taxon>Bacteria</taxon>
        <taxon>Pseudomonadati</taxon>
        <taxon>Pseudomonadota</taxon>
        <taxon>Alphaproteobacteria</taxon>
        <taxon>Hyphomicrobiales</taxon>
        <taxon>Brucellaceae</taxon>
        <taxon>Brucella/Ochrobactrum group</taxon>
        <taxon>Brucella</taxon>
    </lineage>
</organism>
<name>A0A7V6P8H8_9HYPH</name>
<feature type="non-terminal residue" evidence="2">
    <location>
        <position position="111"/>
    </location>
</feature>
<dbReference type="SUPFAM" id="SSF52540">
    <property type="entry name" value="P-loop containing nucleoside triphosphate hydrolases"/>
    <property type="match status" value="1"/>
</dbReference>
<dbReference type="Proteomes" id="UP000551563">
    <property type="component" value="Unassembled WGS sequence"/>
</dbReference>
<dbReference type="Pfam" id="PF00005">
    <property type="entry name" value="ABC_tran"/>
    <property type="match status" value="1"/>
</dbReference>
<proteinExistence type="predicted"/>
<gene>
    <name evidence="2" type="ORF">GXX48_01820</name>
</gene>
<dbReference type="PANTHER" id="PTHR43869:SF1">
    <property type="entry name" value="GLYCINE BETAINE_PROLINE BETAINE TRANSPORT SYSTEM ATP-BINDING PROTEIN PROV"/>
    <property type="match status" value="1"/>
</dbReference>
<accession>A0A7V6P8H8</accession>
<reference evidence="2 3" key="1">
    <citation type="journal article" date="2020" name="Biotechnol. Biofuels">
        <title>New insights from the biogas microbiome by comprehensive genome-resolved metagenomics of nearly 1600 species originating from multiple anaerobic digesters.</title>
        <authorList>
            <person name="Campanaro S."/>
            <person name="Treu L."/>
            <person name="Rodriguez-R L.M."/>
            <person name="Kovalovszki A."/>
            <person name="Ziels R.M."/>
            <person name="Maus I."/>
            <person name="Zhu X."/>
            <person name="Kougias P.G."/>
            <person name="Basile A."/>
            <person name="Luo G."/>
            <person name="Schluter A."/>
            <person name="Konstantinidis K.T."/>
            <person name="Angelidaki I."/>
        </authorList>
    </citation>
    <scope>NUCLEOTIDE SEQUENCE [LARGE SCALE GENOMIC DNA]</scope>
    <source>
        <strain evidence="2">AS04akNAM_66</strain>
    </source>
</reference>
<feature type="domain" description="ABC transporter" evidence="1">
    <location>
        <begin position="49"/>
        <end position="100"/>
    </location>
</feature>
<dbReference type="InterPro" id="IPR051921">
    <property type="entry name" value="ABC_osmolyte_uptake_ATP-bind"/>
</dbReference>
<dbReference type="EMBL" id="DUMN01000057">
    <property type="protein sequence ID" value="HHV66377.1"/>
    <property type="molecule type" value="Genomic_DNA"/>
</dbReference>